<dbReference type="GO" id="GO:0005886">
    <property type="term" value="C:plasma membrane"/>
    <property type="evidence" value="ECO:0007669"/>
    <property type="project" value="TreeGrafter"/>
</dbReference>
<dbReference type="AlphaFoldDB" id="A0A543AQ95"/>
<dbReference type="CDD" id="cd01949">
    <property type="entry name" value="GGDEF"/>
    <property type="match status" value="1"/>
</dbReference>
<dbReference type="SMART" id="SM00267">
    <property type="entry name" value="GGDEF"/>
    <property type="match status" value="1"/>
</dbReference>
<dbReference type="InParanoid" id="A0A543AQ95"/>
<dbReference type="InterPro" id="IPR050469">
    <property type="entry name" value="Diguanylate_Cyclase"/>
</dbReference>
<dbReference type="GO" id="GO:0043709">
    <property type="term" value="P:cell adhesion involved in single-species biofilm formation"/>
    <property type="evidence" value="ECO:0007669"/>
    <property type="project" value="TreeGrafter"/>
</dbReference>
<dbReference type="GO" id="GO:1902201">
    <property type="term" value="P:negative regulation of bacterial-type flagellum-dependent cell motility"/>
    <property type="evidence" value="ECO:0007669"/>
    <property type="project" value="TreeGrafter"/>
</dbReference>
<dbReference type="Gene3D" id="3.30.70.270">
    <property type="match status" value="1"/>
</dbReference>
<evidence type="ECO:0000259" key="1">
    <source>
        <dbReference type="PROSITE" id="PS50887"/>
    </source>
</evidence>
<dbReference type="InterPro" id="IPR011990">
    <property type="entry name" value="TPR-like_helical_dom_sf"/>
</dbReference>
<protein>
    <submittedName>
        <fullName evidence="2">Diguanylate cyclase (GGDEF)-like protein</fullName>
    </submittedName>
</protein>
<dbReference type="SUPFAM" id="SSF48452">
    <property type="entry name" value="TPR-like"/>
    <property type="match status" value="1"/>
</dbReference>
<proteinExistence type="predicted"/>
<name>A0A543AQ95_9ACTN</name>
<organism evidence="2 3">
    <name type="scientific">Stackebrandtia endophytica</name>
    <dbReference type="NCBI Taxonomy" id="1496996"/>
    <lineage>
        <taxon>Bacteria</taxon>
        <taxon>Bacillati</taxon>
        <taxon>Actinomycetota</taxon>
        <taxon>Actinomycetes</taxon>
        <taxon>Glycomycetales</taxon>
        <taxon>Glycomycetaceae</taxon>
        <taxon>Stackebrandtia</taxon>
    </lineage>
</organism>
<feature type="domain" description="GGDEF" evidence="1">
    <location>
        <begin position="371"/>
        <end position="502"/>
    </location>
</feature>
<sequence length="502" mass="54697">MPSSQHDTSFSTWQDDFVRLRAVMLEEPPHRVIDVAERIAEASTDPMRVAQARQFVLAANINLRDRPGIRAALARASDAVENCPDLRLVGNFNALAAWSAYQSGSLKNCGTHLIKAERALSTMTERGEPAANAWRNLSLTYSIMGYHQEAEAAFTQMMAVSNVSLWDLGRMQAVVRCAIALDHRGDADGCATALRDLLVDIPDESELDPPSREWLNFAARRLTALGHPSGIRLSGSVDLPVFREVRLLAQACDLISAGDGEDALKVLDHPDVQGNVAGAAEPLRIRSLALSSLGRYAEALAAERQVIANISDQSDRLRPLLLDSVGALLDHEHLRKTAARYADAAMTDPLTGLPNRRRLERFVRDLVARGSDAMVGMLDLDGFKTINDTYGHATGDQVLQRVAGILARSIRIGDLLARSGGDEFVVVLPEATVADADGIGARINEAVTGDDWQRMVIDIPVSISIGWAPLKPGFVGVADALHDADQAMYRVKRSRRKRLNRA</sequence>
<dbReference type="Gene3D" id="1.25.40.10">
    <property type="entry name" value="Tetratricopeptide repeat domain"/>
    <property type="match status" value="1"/>
</dbReference>
<dbReference type="NCBIfam" id="TIGR00254">
    <property type="entry name" value="GGDEF"/>
    <property type="match status" value="1"/>
</dbReference>
<dbReference type="OrthoDB" id="23692at2"/>
<evidence type="ECO:0000313" key="3">
    <source>
        <dbReference type="Proteomes" id="UP000317043"/>
    </source>
</evidence>
<keyword evidence="3" id="KW-1185">Reference proteome</keyword>
<dbReference type="InterPro" id="IPR029787">
    <property type="entry name" value="Nucleotide_cyclase"/>
</dbReference>
<dbReference type="RefSeq" id="WP_142034119.1">
    <property type="nucleotide sequence ID" value="NZ_JBHTGS010000002.1"/>
</dbReference>
<comment type="caution">
    <text evidence="2">The sequence shown here is derived from an EMBL/GenBank/DDBJ whole genome shotgun (WGS) entry which is preliminary data.</text>
</comment>
<dbReference type="PANTHER" id="PTHR45138">
    <property type="entry name" value="REGULATORY COMPONENTS OF SENSORY TRANSDUCTION SYSTEM"/>
    <property type="match status" value="1"/>
</dbReference>
<dbReference type="Proteomes" id="UP000317043">
    <property type="component" value="Unassembled WGS sequence"/>
</dbReference>
<dbReference type="PROSITE" id="PS50887">
    <property type="entry name" value="GGDEF"/>
    <property type="match status" value="1"/>
</dbReference>
<dbReference type="Pfam" id="PF00990">
    <property type="entry name" value="GGDEF"/>
    <property type="match status" value="1"/>
</dbReference>
<evidence type="ECO:0000313" key="2">
    <source>
        <dbReference type="EMBL" id="TQL74771.1"/>
    </source>
</evidence>
<dbReference type="EMBL" id="VFOW01000001">
    <property type="protein sequence ID" value="TQL74771.1"/>
    <property type="molecule type" value="Genomic_DNA"/>
</dbReference>
<dbReference type="PANTHER" id="PTHR45138:SF24">
    <property type="entry name" value="DIGUANYLATE CYCLASE DGCC-RELATED"/>
    <property type="match status" value="1"/>
</dbReference>
<reference evidence="2 3" key="1">
    <citation type="submission" date="2019-06" db="EMBL/GenBank/DDBJ databases">
        <title>Sequencing the genomes of 1000 actinobacteria strains.</title>
        <authorList>
            <person name="Klenk H.-P."/>
        </authorList>
    </citation>
    <scope>NUCLEOTIDE SEQUENCE [LARGE SCALE GENOMIC DNA]</scope>
    <source>
        <strain evidence="2 3">DSM 45928</strain>
    </source>
</reference>
<dbReference type="SUPFAM" id="SSF55073">
    <property type="entry name" value="Nucleotide cyclase"/>
    <property type="match status" value="1"/>
</dbReference>
<dbReference type="InterPro" id="IPR000160">
    <property type="entry name" value="GGDEF_dom"/>
</dbReference>
<dbReference type="InterPro" id="IPR043128">
    <property type="entry name" value="Rev_trsase/Diguanyl_cyclase"/>
</dbReference>
<accession>A0A543AQ95</accession>
<gene>
    <name evidence="2" type="ORF">FB566_0259</name>
</gene>
<dbReference type="GO" id="GO:0052621">
    <property type="term" value="F:diguanylate cyclase activity"/>
    <property type="evidence" value="ECO:0007669"/>
    <property type="project" value="TreeGrafter"/>
</dbReference>